<protein>
    <submittedName>
        <fullName evidence="1">Uncharacterized protein</fullName>
    </submittedName>
</protein>
<keyword evidence="2" id="KW-1185">Reference proteome</keyword>
<reference evidence="1 2" key="1">
    <citation type="submission" date="2021-03" db="EMBL/GenBank/DDBJ databases">
        <title>First Case of infection caused by Chromobacterium haemolyticum derived from water in China.</title>
        <authorList>
            <person name="Chen J."/>
            <person name="Liu C."/>
        </authorList>
    </citation>
    <scope>NUCLEOTIDE SEQUENCE [LARGE SCALE GENOMIC DNA]</scope>
    <source>
        <strain evidence="1 2">WJ-5</strain>
    </source>
</reference>
<gene>
    <name evidence="1" type="ORF">J1C50_22560</name>
</gene>
<evidence type="ECO:0000313" key="1">
    <source>
        <dbReference type="EMBL" id="MBO0418297.1"/>
    </source>
</evidence>
<dbReference type="Proteomes" id="UP000664349">
    <property type="component" value="Unassembled WGS sequence"/>
</dbReference>
<organism evidence="1 2">
    <name type="scientific">Chromobacterium haemolyticum</name>
    <dbReference type="NCBI Taxonomy" id="394935"/>
    <lineage>
        <taxon>Bacteria</taxon>
        <taxon>Pseudomonadati</taxon>
        <taxon>Pseudomonadota</taxon>
        <taxon>Betaproteobacteria</taxon>
        <taxon>Neisseriales</taxon>
        <taxon>Chromobacteriaceae</taxon>
        <taxon>Chromobacterium</taxon>
    </lineage>
</organism>
<dbReference type="EMBL" id="JAFLRD010000029">
    <property type="protein sequence ID" value="MBO0418297.1"/>
    <property type="molecule type" value="Genomic_DNA"/>
</dbReference>
<sequence>MKFTNLETAQVKVAIKKINTTSIIETIEEGLMPEADVLLCRYKGKSLNIKIDLAYGAEICPVDSFSPQEIKDLEDSIVANVPAN</sequence>
<accession>A0ABS3GUF5</accession>
<name>A0ABS3GUF5_9NEIS</name>
<comment type="caution">
    <text evidence="1">The sequence shown here is derived from an EMBL/GenBank/DDBJ whole genome shotgun (WGS) entry which is preliminary data.</text>
</comment>
<evidence type="ECO:0000313" key="2">
    <source>
        <dbReference type="Proteomes" id="UP000664349"/>
    </source>
</evidence>
<proteinExistence type="predicted"/>
<dbReference type="RefSeq" id="WP_200123213.1">
    <property type="nucleotide sequence ID" value="NZ_JAEILV010000031.1"/>
</dbReference>